<evidence type="ECO:0000313" key="2">
    <source>
        <dbReference type="EMBL" id="BCS89622.1"/>
    </source>
</evidence>
<accession>A0ABN6ETF1</accession>
<evidence type="ECO:0000256" key="1">
    <source>
        <dbReference type="SAM" id="Phobius"/>
    </source>
</evidence>
<dbReference type="EMBL" id="AP024485">
    <property type="protein sequence ID" value="BCS89622.1"/>
    <property type="molecule type" value="Genomic_DNA"/>
</dbReference>
<sequence>MINLRRFEFWPELVLVLVMLIVLVLDFTLFEGLWSSGEDGGQVATTIQGTSLF</sequence>
<keyword evidence="1" id="KW-0812">Transmembrane</keyword>
<name>A0ABN6ETF1_9BACT</name>
<dbReference type="RefSeq" id="WP_229591587.1">
    <property type="nucleotide sequence ID" value="NZ_AP024485.1"/>
</dbReference>
<keyword evidence="1" id="KW-1133">Transmembrane helix</keyword>
<gene>
    <name evidence="2" type="ORF">PSDVSF_28640</name>
</gene>
<keyword evidence="3" id="KW-1185">Reference proteome</keyword>
<reference evidence="2" key="1">
    <citation type="journal article" date="2022" name="Arch. Microbiol.">
        <title>Pseudodesulfovibrio sediminis sp. nov., a mesophilic and neutrophilic sulfate-reducing bacterium isolated from sediment of a brackish lake.</title>
        <authorList>
            <person name="Takahashi A."/>
            <person name="Kojima H."/>
            <person name="Watanabe M."/>
            <person name="Fukui M."/>
        </authorList>
    </citation>
    <scope>NUCLEOTIDE SEQUENCE</scope>
    <source>
        <strain evidence="2">SF6</strain>
    </source>
</reference>
<dbReference type="Proteomes" id="UP001053296">
    <property type="component" value="Chromosome"/>
</dbReference>
<feature type="transmembrane region" description="Helical" evidence="1">
    <location>
        <begin position="12"/>
        <end position="30"/>
    </location>
</feature>
<organism evidence="2 3">
    <name type="scientific">Pseudodesulfovibrio sediminis</name>
    <dbReference type="NCBI Taxonomy" id="2810563"/>
    <lineage>
        <taxon>Bacteria</taxon>
        <taxon>Pseudomonadati</taxon>
        <taxon>Thermodesulfobacteriota</taxon>
        <taxon>Desulfovibrionia</taxon>
        <taxon>Desulfovibrionales</taxon>
        <taxon>Desulfovibrionaceae</taxon>
    </lineage>
</organism>
<keyword evidence="1" id="KW-0472">Membrane</keyword>
<protein>
    <submittedName>
        <fullName evidence="2">Uncharacterized protein</fullName>
    </submittedName>
</protein>
<evidence type="ECO:0000313" key="3">
    <source>
        <dbReference type="Proteomes" id="UP001053296"/>
    </source>
</evidence>
<proteinExistence type="predicted"/>